<gene>
    <name evidence="3" type="ORF">SAMN04488112_10381</name>
</gene>
<dbReference type="PANTHER" id="PTHR31793">
    <property type="entry name" value="4-HYDROXYBENZOYL-COA THIOESTERASE FAMILY MEMBER"/>
    <property type="match status" value="1"/>
</dbReference>
<evidence type="ECO:0000313" key="3">
    <source>
        <dbReference type="EMBL" id="SDC10899.1"/>
    </source>
</evidence>
<comment type="similarity">
    <text evidence="1">Belongs to the 4-hydroxybenzoyl-CoA thioesterase family.</text>
</comment>
<sequence length="137" mass="15876">MIESEIKVRFCETDALGHVNNTSYFVYLEQARVEFFEELGAPMGMSEWPFILGHISCDFLRQVYFNQRLKVRTGISHIGNKSFRLGQELLDADSGVPVGRSESVMVYFDFEKQQSIPIPDDWVKKLKAHQVEPMENR</sequence>
<dbReference type="Proteomes" id="UP000199387">
    <property type="component" value="Unassembled WGS sequence"/>
</dbReference>
<dbReference type="OrthoDB" id="9799036at2"/>
<evidence type="ECO:0000256" key="1">
    <source>
        <dbReference type="ARBA" id="ARBA00005953"/>
    </source>
</evidence>
<dbReference type="SUPFAM" id="SSF54637">
    <property type="entry name" value="Thioesterase/thiol ester dehydrase-isomerase"/>
    <property type="match status" value="1"/>
</dbReference>
<reference evidence="3 4" key="1">
    <citation type="submission" date="2016-10" db="EMBL/GenBank/DDBJ databases">
        <authorList>
            <person name="de Groot N.N."/>
        </authorList>
    </citation>
    <scope>NUCLEOTIDE SEQUENCE [LARGE SCALE GENOMIC DNA]</scope>
    <source>
        <strain evidence="3 4">DSM 45514</strain>
    </source>
</reference>
<dbReference type="Gene3D" id="3.10.129.10">
    <property type="entry name" value="Hotdog Thioesterase"/>
    <property type="match status" value="1"/>
</dbReference>
<dbReference type="CDD" id="cd00586">
    <property type="entry name" value="4HBT"/>
    <property type="match status" value="1"/>
</dbReference>
<dbReference type="InterPro" id="IPR029069">
    <property type="entry name" value="HotDog_dom_sf"/>
</dbReference>
<dbReference type="EMBL" id="FMZA01000003">
    <property type="protein sequence ID" value="SDC10899.1"/>
    <property type="molecule type" value="Genomic_DNA"/>
</dbReference>
<dbReference type="InterPro" id="IPR050563">
    <property type="entry name" value="4-hydroxybenzoyl-CoA_TE"/>
</dbReference>
<evidence type="ECO:0000256" key="2">
    <source>
        <dbReference type="ARBA" id="ARBA00022801"/>
    </source>
</evidence>
<accession>A0A1G6IWM7</accession>
<keyword evidence="4" id="KW-1185">Reference proteome</keyword>
<organism evidence="3 4">
    <name type="scientific">Melghirimyces thermohalophilus</name>
    <dbReference type="NCBI Taxonomy" id="1236220"/>
    <lineage>
        <taxon>Bacteria</taxon>
        <taxon>Bacillati</taxon>
        <taxon>Bacillota</taxon>
        <taxon>Bacilli</taxon>
        <taxon>Bacillales</taxon>
        <taxon>Thermoactinomycetaceae</taxon>
        <taxon>Melghirimyces</taxon>
    </lineage>
</organism>
<dbReference type="AlphaFoldDB" id="A0A1G6IWM7"/>
<name>A0A1G6IWM7_9BACL</name>
<evidence type="ECO:0000313" key="4">
    <source>
        <dbReference type="Proteomes" id="UP000199387"/>
    </source>
</evidence>
<dbReference type="STRING" id="1236220.SAMN04488112_10381"/>
<dbReference type="PANTHER" id="PTHR31793:SF27">
    <property type="entry name" value="NOVEL THIOESTERASE SUPERFAMILY DOMAIN AND SAPOSIN A-TYPE DOMAIN CONTAINING PROTEIN (0610012H03RIK)"/>
    <property type="match status" value="1"/>
</dbReference>
<dbReference type="RefSeq" id="WP_091566479.1">
    <property type="nucleotide sequence ID" value="NZ_FMZA01000003.1"/>
</dbReference>
<keyword evidence="2 3" id="KW-0378">Hydrolase</keyword>
<dbReference type="Pfam" id="PF13279">
    <property type="entry name" value="4HBT_2"/>
    <property type="match status" value="1"/>
</dbReference>
<protein>
    <submittedName>
        <fullName evidence="3">Acyl-CoA thioester hydrolase</fullName>
    </submittedName>
</protein>
<dbReference type="GO" id="GO:0047617">
    <property type="term" value="F:fatty acyl-CoA hydrolase activity"/>
    <property type="evidence" value="ECO:0007669"/>
    <property type="project" value="TreeGrafter"/>
</dbReference>
<proteinExistence type="inferred from homology"/>